<evidence type="ECO:0000256" key="1">
    <source>
        <dbReference type="ARBA" id="ARBA00010759"/>
    </source>
</evidence>
<feature type="binding site" evidence="5">
    <location>
        <position position="108"/>
    </location>
    <ligand>
        <name>Fe cation</name>
        <dbReference type="ChEBI" id="CHEBI:24875"/>
    </ligand>
</feature>
<dbReference type="Proteomes" id="UP000033977">
    <property type="component" value="Unassembled WGS sequence"/>
</dbReference>
<keyword evidence="3 5" id="KW-0378">Hydrolase</keyword>
<evidence type="ECO:0000256" key="3">
    <source>
        <dbReference type="ARBA" id="ARBA00022801"/>
    </source>
</evidence>
<organism evidence="6 7">
    <name type="scientific">Candidatus Giovannonibacteria bacterium GW2011_GWB1_44_23</name>
    <dbReference type="NCBI Taxonomy" id="1618652"/>
    <lineage>
        <taxon>Bacteria</taxon>
        <taxon>Candidatus Giovannoniibacteriota</taxon>
    </lineage>
</organism>
<accession>A0A0G1IF08</accession>
<sequence length="177" mass="19706">MILQKENKILRKSAEAVASPNSADIKTLIKKMAEAMFAEPDGIGIAAPQIGTNLRIFLVAKEAAIKSADWLHEKIGGKNKTRNVEYLVFINPVVKNFASKTTKDIEGCLSVRGFYGEVPRAEKITIEYLDEFGKKRQRGASGLFARVIQHELDHLSGVLFIDKAKKIKHFPQNLKDA</sequence>
<reference evidence="6 7" key="1">
    <citation type="journal article" date="2015" name="Nature">
        <title>rRNA introns, odd ribosomes, and small enigmatic genomes across a large radiation of phyla.</title>
        <authorList>
            <person name="Brown C.T."/>
            <person name="Hug L.A."/>
            <person name="Thomas B.C."/>
            <person name="Sharon I."/>
            <person name="Castelle C.J."/>
            <person name="Singh A."/>
            <person name="Wilkins M.J."/>
            <person name="Williams K.H."/>
            <person name="Banfield J.F."/>
        </authorList>
    </citation>
    <scope>NUCLEOTIDE SEQUENCE [LARGE SCALE GENOMIC DNA]</scope>
</reference>
<dbReference type="NCBIfam" id="TIGR00079">
    <property type="entry name" value="pept_deformyl"/>
    <property type="match status" value="1"/>
</dbReference>
<comment type="caution">
    <text evidence="6">The sequence shown here is derived from an EMBL/GenBank/DDBJ whole genome shotgun (WGS) entry which is preliminary data.</text>
</comment>
<feature type="binding site" evidence="5">
    <location>
        <position position="154"/>
    </location>
    <ligand>
        <name>Fe cation</name>
        <dbReference type="ChEBI" id="CHEBI:24875"/>
    </ligand>
</feature>
<keyword evidence="2 5" id="KW-0479">Metal-binding</keyword>
<name>A0A0G1IF08_9BACT</name>
<dbReference type="InterPro" id="IPR023635">
    <property type="entry name" value="Peptide_deformylase"/>
</dbReference>
<comment type="catalytic activity">
    <reaction evidence="5">
        <text>N-terminal N-formyl-L-methionyl-[peptide] + H2O = N-terminal L-methionyl-[peptide] + formate</text>
        <dbReference type="Rhea" id="RHEA:24420"/>
        <dbReference type="Rhea" id="RHEA-COMP:10639"/>
        <dbReference type="Rhea" id="RHEA-COMP:10640"/>
        <dbReference type="ChEBI" id="CHEBI:15377"/>
        <dbReference type="ChEBI" id="CHEBI:15740"/>
        <dbReference type="ChEBI" id="CHEBI:49298"/>
        <dbReference type="ChEBI" id="CHEBI:64731"/>
        <dbReference type="EC" id="3.5.1.88"/>
    </reaction>
</comment>
<dbReference type="PRINTS" id="PR01576">
    <property type="entry name" value="PDEFORMYLASE"/>
</dbReference>
<dbReference type="PANTHER" id="PTHR10458">
    <property type="entry name" value="PEPTIDE DEFORMYLASE"/>
    <property type="match status" value="1"/>
</dbReference>
<dbReference type="GO" id="GO:0046872">
    <property type="term" value="F:metal ion binding"/>
    <property type="evidence" value="ECO:0007669"/>
    <property type="project" value="UniProtKB-KW"/>
</dbReference>
<dbReference type="SUPFAM" id="SSF56420">
    <property type="entry name" value="Peptide deformylase"/>
    <property type="match status" value="1"/>
</dbReference>
<dbReference type="PATRIC" id="fig|1618652.3.peg.284"/>
<evidence type="ECO:0000313" key="6">
    <source>
        <dbReference type="EMBL" id="KKT57393.1"/>
    </source>
</evidence>
<evidence type="ECO:0000256" key="5">
    <source>
        <dbReference type="HAMAP-Rule" id="MF_00163"/>
    </source>
</evidence>
<comment type="cofactor">
    <cofactor evidence="5">
        <name>Fe(2+)</name>
        <dbReference type="ChEBI" id="CHEBI:29033"/>
    </cofactor>
    <text evidence="5">Binds 1 Fe(2+) ion.</text>
</comment>
<dbReference type="AlphaFoldDB" id="A0A0G1IF08"/>
<dbReference type="EMBL" id="LCIN01000004">
    <property type="protein sequence ID" value="KKT57393.1"/>
    <property type="molecule type" value="Genomic_DNA"/>
</dbReference>
<protein>
    <recommendedName>
        <fullName evidence="5">Peptide deformylase</fullName>
        <shortName evidence="5">PDF</shortName>
        <ecNumber evidence="5">3.5.1.88</ecNumber>
    </recommendedName>
    <alternativeName>
        <fullName evidence="5">Polypeptide deformylase</fullName>
    </alternativeName>
</protein>
<dbReference type="CDD" id="cd00487">
    <property type="entry name" value="Pep_deformylase"/>
    <property type="match status" value="1"/>
</dbReference>
<dbReference type="GO" id="GO:0042586">
    <property type="term" value="F:peptide deformylase activity"/>
    <property type="evidence" value="ECO:0007669"/>
    <property type="project" value="UniProtKB-UniRule"/>
</dbReference>
<dbReference type="PIRSF" id="PIRSF004749">
    <property type="entry name" value="Pep_def"/>
    <property type="match status" value="1"/>
</dbReference>
<dbReference type="Pfam" id="PF01327">
    <property type="entry name" value="Pep_deformylase"/>
    <property type="match status" value="1"/>
</dbReference>
<evidence type="ECO:0000313" key="7">
    <source>
        <dbReference type="Proteomes" id="UP000033977"/>
    </source>
</evidence>
<evidence type="ECO:0000256" key="2">
    <source>
        <dbReference type="ARBA" id="ARBA00022723"/>
    </source>
</evidence>
<dbReference type="EC" id="3.5.1.88" evidence="5"/>
<comment type="similarity">
    <text evidence="1 5">Belongs to the polypeptide deformylase family.</text>
</comment>
<keyword evidence="4 5" id="KW-0648">Protein biosynthesis</keyword>
<dbReference type="FunFam" id="3.90.45.10:FF:000003">
    <property type="entry name" value="Peptide deformylase"/>
    <property type="match status" value="1"/>
</dbReference>
<dbReference type="HAMAP" id="MF_00163">
    <property type="entry name" value="Pep_deformylase"/>
    <property type="match status" value="1"/>
</dbReference>
<dbReference type="NCBIfam" id="NF001159">
    <property type="entry name" value="PRK00150.1-3"/>
    <property type="match status" value="1"/>
</dbReference>
<keyword evidence="5" id="KW-0408">Iron</keyword>
<proteinExistence type="inferred from homology"/>
<dbReference type="PANTHER" id="PTHR10458:SF22">
    <property type="entry name" value="PEPTIDE DEFORMYLASE"/>
    <property type="match status" value="1"/>
</dbReference>
<dbReference type="InterPro" id="IPR036821">
    <property type="entry name" value="Peptide_deformylase_sf"/>
</dbReference>
<dbReference type="Gene3D" id="3.90.45.10">
    <property type="entry name" value="Peptide deformylase"/>
    <property type="match status" value="1"/>
</dbReference>
<dbReference type="GO" id="GO:0006412">
    <property type="term" value="P:translation"/>
    <property type="evidence" value="ECO:0007669"/>
    <property type="project" value="UniProtKB-UniRule"/>
</dbReference>
<gene>
    <name evidence="5" type="primary">def</name>
    <name evidence="6" type="ORF">UW49_C0004G0008</name>
</gene>
<comment type="function">
    <text evidence="5">Removes the formyl group from the N-terminal Met of newly synthesized proteins. Requires at least a dipeptide for an efficient rate of reaction. N-terminal L-methionine is a prerequisite for activity but the enzyme has broad specificity at other positions.</text>
</comment>
<feature type="binding site" evidence="5">
    <location>
        <position position="150"/>
    </location>
    <ligand>
        <name>Fe cation</name>
        <dbReference type="ChEBI" id="CHEBI:24875"/>
    </ligand>
</feature>
<evidence type="ECO:0000256" key="4">
    <source>
        <dbReference type="ARBA" id="ARBA00022917"/>
    </source>
</evidence>
<feature type="active site" evidence="5">
    <location>
        <position position="151"/>
    </location>
</feature>